<comment type="caution">
    <text evidence="3">The sequence shown here is derived from an EMBL/GenBank/DDBJ whole genome shotgun (WGS) entry which is preliminary data.</text>
</comment>
<feature type="transmembrane region" description="Helical" evidence="1">
    <location>
        <begin position="69"/>
        <end position="91"/>
    </location>
</feature>
<feature type="domain" description="DUF2510" evidence="2">
    <location>
        <begin position="24"/>
        <end position="55"/>
    </location>
</feature>
<evidence type="ECO:0000313" key="3">
    <source>
        <dbReference type="EMBL" id="TFB47805.1"/>
    </source>
</evidence>
<protein>
    <submittedName>
        <fullName evidence="3">DUF2510 domain-containing protein</fullName>
    </submittedName>
</protein>
<organism evidence="3 4">
    <name type="scientific">Cryobacterium tagatosivorans</name>
    <dbReference type="NCBI Taxonomy" id="1259199"/>
    <lineage>
        <taxon>Bacteria</taxon>
        <taxon>Bacillati</taxon>
        <taxon>Actinomycetota</taxon>
        <taxon>Actinomycetes</taxon>
        <taxon>Micrococcales</taxon>
        <taxon>Microbacteriaceae</taxon>
        <taxon>Cryobacterium</taxon>
    </lineage>
</organism>
<dbReference type="OrthoDB" id="5244233at2"/>
<keyword evidence="1" id="KW-0812">Transmembrane</keyword>
<keyword evidence="1" id="KW-1133">Transmembrane helix</keyword>
<keyword evidence="1" id="KW-0472">Membrane</keyword>
<dbReference type="AlphaFoldDB" id="A0A4R8UB71"/>
<feature type="transmembrane region" description="Helical" evidence="1">
    <location>
        <begin position="111"/>
        <end position="133"/>
    </location>
</feature>
<dbReference type="InterPro" id="IPR018929">
    <property type="entry name" value="DUF2510"/>
</dbReference>
<evidence type="ECO:0000256" key="1">
    <source>
        <dbReference type="SAM" id="Phobius"/>
    </source>
</evidence>
<dbReference type="EMBL" id="SOEZ01000070">
    <property type="protein sequence ID" value="TFB47805.1"/>
    <property type="molecule type" value="Genomic_DNA"/>
</dbReference>
<sequence length="207" mass="22198">MLAAPDHQGVLVSDPTGTISTQQGWYPDPSGAGRLRWWDGARWTQHVHDPSAANPPVARVSLRDPAMPVYSASIWMIVALPLLSVFALATFDLTGFLIGVTSGLAFLDPGYLFLSVLGSAISVASIIFAFVDWRGLEADGFERPLHWAWAFLSMGLYVIGRSVVVYRQAGRGLLPIGALVLLVIVSTGVLVLKYIDAMPAMSMSLGG</sequence>
<evidence type="ECO:0000259" key="2">
    <source>
        <dbReference type="Pfam" id="PF10708"/>
    </source>
</evidence>
<gene>
    <name evidence="3" type="ORF">E3O23_14445</name>
</gene>
<reference evidence="3 4" key="1">
    <citation type="submission" date="2019-03" db="EMBL/GenBank/DDBJ databases">
        <title>Genomics of glacier-inhabiting Cryobacterium strains.</title>
        <authorList>
            <person name="Liu Q."/>
            <person name="Xin Y.-H."/>
        </authorList>
    </citation>
    <scope>NUCLEOTIDE SEQUENCE [LARGE SCALE GENOMIC DNA]</scope>
    <source>
        <strain evidence="3 4">Sr47</strain>
    </source>
</reference>
<feature type="transmembrane region" description="Helical" evidence="1">
    <location>
        <begin position="172"/>
        <end position="195"/>
    </location>
</feature>
<keyword evidence="4" id="KW-1185">Reference proteome</keyword>
<name>A0A4R8UB71_9MICO</name>
<accession>A0A4R8UB71</accession>
<proteinExistence type="predicted"/>
<feature type="transmembrane region" description="Helical" evidence="1">
    <location>
        <begin position="145"/>
        <end position="166"/>
    </location>
</feature>
<evidence type="ECO:0000313" key="4">
    <source>
        <dbReference type="Proteomes" id="UP000297866"/>
    </source>
</evidence>
<dbReference type="Proteomes" id="UP000297866">
    <property type="component" value="Unassembled WGS sequence"/>
</dbReference>
<dbReference type="Pfam" id="PF10708">
    <property type="entry name" value="DUF2510"/>
    <property type="match status" value="1"/>
</dbReference>